<sequence length="507" mass="58283">MLKDIENIELKYLTLNDYQELKTAMIEAYSTMPNSYWKEAHLKALLEKFPKGQVVIKVNGVIAGCALSIIIDHDDFDGHHTYKEITGNYSFNTHNPKGDTLYGIDVFIKSEFRGLRLGRRLYDYRKELCEQLNLRGITFGGRIPNYHKFADKLSPKEYIESVKRKEIQDPVLNFQISNDFHPAKVLKGYLEGDEASNEYAVLLEWDNIYYQKQTKKAAVNKKIVRLGLIQWQMRPYKDLEELMQQAEYFIDAVSGYRSDFALFPEFFNAPLMAENNHMKESEAIRELSKHTAKIVQKFSELAIIYNINVITGSMPEIRDDLLYNVGYLCKRDGTTERYEKLHVTPDEAKVWGMQGGSELKTFDTDCGKIGILICYDSEFPELSRLLADEGMDILFVPFLTDTQNGYSRVRHCAQARAIENECYVAIAGSVGNLPKVHNMDIQYAQSMVFTPCDFSFPANGIKAEATANTEMILIADVDIDLLRELNQFGAVKNLRDRRTDLFELRKK</sequence>
<dbReference type="Gene3D" id="3.60.110.10">
    <property type="entry name" value="Carbon-nitrogen hydrolase"/>
    <property type="match status" value="1"/>
</dbReference>
<keyword evidence="3" id="KW-0378">Hydrolase</keyword>
<evidence type="ECO:0000259" key="2">
    <source>
        <dbReference type="PROSITE" id="PS51186"/>
    </source>
</evidence>
<dbReference type="Proteomes" id="UP000249248">
    <property type="component" value="Unassembled WGS sequence"/>
</dbReference>
<dbReference type="CDD" id="cd07574">
    <property type="entry name" value="nitrilase_Rim1_like"/>
    <property type="match status" value="1"/>
</dbReference>
<proteinExistence type="predicted"/>
<dbReference type="InterPro" id="IPR003010">
    <property type="entry name" value="C-N_Hydrolase"/>
</dbReference>
<dbReference type="InterPro" id="IPR000182">
    <property type="entry name" value="GNAT_dom"/>
</dbReference>
<dbReference type="PROSITE" id="PS51186">
    <property type="entry name" value="GNAT"/>
    <property type="match status" value="1"/>
</dbReference>
<dbReference type="EMBL" id="QKSB01000001">
    <property type="protein sequence ID" value="PZE18499.1"/>
    <property type="molecule type" value="Genomic_DNA"/>
</dbReference>
<dbReference type="OrthoDB" id="9811121at2"/>
<dbReference type="GO" id="GO:0016747">
    <property type="term" value="F:acyltransferase activity, transferring groups other than amino-acyl groups"/>
    <property type="evidence" value="ECO:0007669"/>
    <property type="project" value="InterPro"/>
</dbReference>
<evidence type="ECO:0000313" key="3">
    <source>
        <dbReference type="EMBL" id="PZE18499.1"/>
    </source>
</evidence>
<dbReference type="InterPro" id="IPR016181">
    <property type="entry name" value="Acyl_CoA_acyltransferase"/>
</dbReference>
<keyword evidence="4" id="KW-1185">Reference proteome</keyword>
<organism evidence="3 4">
    <name type="scientific">Putridiphycobacter roseus</name>
    <dbReference type="NCBI Taxonomy" id="2219161"/>
    <lineage>
        <taxon>Bacteria</taxon>
        <taxon>Pseudomonadati</taxon>
        <taxon>Bacteroidota</taxon>
        <taxon>Flavobacteriia</taxon>
        <taxon>Flavobacteriales</taxon>
        <taxon>Crocinitomicaceae</taxon>
        <taxon>Putridiphycobacter</taxon>
    </lineage>
</organism>
<dbReference type="PROSITE" id="PS50263">
    <property type="entry name" value="CN_HYDROLASE"/>
    <property type="match status" value="1"/>
</dbReference>
<comment type="caution">
    <text evidence="3">The sequence shown here is derived from an EMBL/GenBank/DDBJ whole genome shotgun (WGS) entry which is preliminary data.</text>
</comment>
<dbReference type="Pfam" id="PF00795">
    <property type="entry name" value="CN_hydrolase"/>
    <property type="match status" value="1"/>
</dbReference>
<dbReference type="PANTHER" id="PTHR23088:SF50">
    <property type="entry name" value="HYDROLASE YHCX"/>
    <property type="match status" value="1"/>
</dbReference>
<protein>
    <submittedName>
        <fullName evidence="3">Carbon-nitrogen hydrolase</fullName>
    </submittedName>
</protein>
<dbReference type="Pfam" id="PF00583">
    <property type="entry name" value="Acetyltransf_1"/>
    <property type="match status" value="1"/>
</dbReference>
<dbReference type="GO" id="GO:0016787">
    <property type="term" value="F:hydrolase activity"/>
    <property type="evidence" value="ECO:0007669"/>
    <property type="project" value="UniProtKB-KW"/>
</dbReference>
<evidence type="ECO:0000313" key="4">
    <source>
        <dbReference type="Proteomes" id="UP000249248"/>
    </source>
</evidence>
<feature type="domain" description="N-acetyltransferase" evidence="2">
    <location>
        <begin position="8"/>
        <end position="204"/>
    </location>
</feature>
<dbReference type="InterPro" id="IPR036526">
    <property type="entry name" value="C-N_Hydrolase_sf"/>
</dbReference>
<dbReference type="CDD" id="cd04301">
    <property type="entry name" value="NAT_SF"/>
    <property type="match status" value="1"/>
</dbReference>
<feature type="domain" description="CN hydrolase" evidence="1">
    <location>
        <begin position="224"/>
        <end position="479"/>
    </location>
</feature>
<dbReference type="RefSeq" id="WP_111061399.1">
    <property type="nucleotide sequence ID" value="NZ_JBHUCU010000007.1"/>
</dbReference>
<accession>A0A2W1N1J3</accession>
<dbReference type="PANTHER" id="PTHR23088">
    <property type="entry name" value="NITRILASE-RELATED"/>
    <property type="match status" value="1"/>
</dbReference>
<reference evidence="3 4" key="1">
    <citation type="submission" date="2018-06" db="EMBL/GenBank/DDBJ databases">
        <title>The draft genome sequence of Crocinitomix sp. SM1701.</title>
        <authorList>
            <person name="Zhang X."/>
        </authorList>
    </citation>
    <scope>NUCLEOTIDE SEQUENCE [LARGE SCALE GENOMIC DNA]</scope>
    <source>
        <strain evidence="3 4">SM1701</strain>
    </source>
</reference>
<name>A0A2W1N1J3_9FLAO</name>
<dbReference type="SUPFAM" id="SSF55729">
    <property type="entry name" value="Acyl-CoA N-acyltransferases (Nat)"/>
    <property type="match status" value="1"/>
</dbReference>
<evidence type="ECO:0000259" key="1">
    <source>
        <dbReference type="PROSITE" id="PS50263"/>
    </source>
</evidence>
<dbReference type="AlphaFoldDB" id="A0A2W1N1J3"/>
<dbReference type="Gene3D" id="3.40.630.30">
    <property type="match status" value="1"/>
</dbReference>
<dbReference type="SUPFAM" id="SSF56317">
    <property type="entry name" value="Carbon-nitrogen hydrolase"/>
    <property type="match status" value="1"/>
</dbReference>
<gene>
    <name evidence="3" type="ORF">DNU06_01305</name>
</gene>